<proteinExistence type="predicted"/>
<accession>A0ABD3JJ39</accession>
<dbReference type="AlphaFoldDB" id="A0ABD3JJ39"/>
<comment type="caution">
    <text evidence="1">The sequence shown here is derived from an EMBL/GenBank/DDBJ whole genome shotgun (WGS) entry which is preliminary data.</text>
</comment>
<dbReference type="Proteomes" id="UP001634007">
    <property type="component" value="Unassembled WGS sequence"/>
</dbReference>
<evidence type="ECO:0000313" key="2">
    <source>
        <dbReference type="Proteomes" id="UP001634007"/>
    </source>
</evidence>
<dbReference type="EMBL" id="JBJKBG010000008">
    <property type="protein sequence ID" value="KAL3727423.1"/>
    <property type="molecule type" value="Genomic_DNA"/>
</dbReference>
<name>A0ABD3JJ39_EUCGL</name>
<keyword evidence="2" id="KW-1185">Reference proteome</keyword>
<evidence type="ECO:0000313" key="1">
    <source>
        <dbReference type="EMBL" id="KAL3727423.1"/>
    </source>
</evidence>
<protein>
    <submittedName>
        <fullName evidence="1">Uncharacterized protein</fullName>
    </submittedName>
</protein>
<sequence>MRGANEGRNRTDPDHDGEDVWRRRVRRESLDQAAINYEAARESIIQSLNEVVFKGDGRSSSQELDCVICMEEVATGDQLVRMDWALEFRKNCIEASIHSRSFRFLPSPPPFLAFPSY</sequence>
<dbReference type="InterPro" id="IPR013083">
    <property type="entry name" value="Znf_RING/FYVE/PHD"/>
</dbReference>
<organism evidence="1 2">
    <name type="scientific">Eucalyptus globulus</name>
    <name type="common">Tasmanian blue gum</name>
    <dbReference type="NCBI Taxonomy" id="34317"/>
    <lineage>
        <taxon>Eukaryota</taxon>
        <taxon>Viridiplantae</taxon>
        <taxon>Streptophyta</taxon>
        <taxon>Embryophyta</taxon>
        <taxon>Tracheophyta</taxon>
        <taxon>Spermatophyta</taxon>
        <taxon>Magnoliopsida</taxon>
        <taxon>eudicotyledons</taxon>
        <taxon>Gunneridae</taxon>
        <taxon>Pentapetalae</taxon>
        <taxon>rosids</taxon>
        <taxon>malvids</taxon>
        <taxon>Myrtales</taxon>
        <taxon>Myrtaceae</taxon>
        <taxon>Myrtoideae</taxon>
        <taxon>Eucalypteae</taxon>
        <taxon>Eucalyptus</taxon>
    </lineage>
</organism>
<dbReference type="Gene3D" id="3.30.40.10">
    <property type="entry name" value="Zinc/RING finger domain, C3HC4 (zinc finger)"/>
    <property type="match status" value="1"/>
</dbReference>
<gene>
    <name evidence="1" type="ORF">ACJRO7_032192</name>
</gene>
<reference evidence="1 2" key="1">
    <citation type="submission" date="2024-11" db="EMBL/GenBank/DDBJ databases">
        <title>Chromosome-level genome assembly of Eucalyptus globulus Labill. provides insights into its genome evolution.</title>
        <authorList>
            <person name="Li X."/>
        </authorList>
    </citation>
    <scope>NUCLEOTIDE SEQUENCE [LARGE SCALE GENOMIC DNA]</scope>
    <source>
        <strain evidence="1">CL2024</strain>
        <tissue evidence="1">Fresh tender leaves</tissue>
    </source>
</reference>